<protein>
    <submittedName>
        <fullName evidence="2">Uncharacterized protein</fullName>
    </submittedName>
</protein>
<keyword evidence="1" id="KW-1133">Transmembrane helix</keyword>
<evidence type="ECO:0000313" key="2">
    <source>
        <dbReference type="EMBL" id="TPG05512.1"/>
    </source>
</evidence>
<gene>
    <name evidence="2" type="ORF">EAH84_15100</name>
</gene>
<evidence type="ECO:0000313" key="3">
    <source>
        <dbReference type="Proteomes" id="UP000318413"/>
    </source>
</evidence>
<dbReference type="AlphaFoldDB" id="A0A502BYE0"/>
<keyword evidence="1" id="KW-0472">Membrane</keyword>
<feature type="transmembrane region" description="Helical" evidence="1">
    <location>
        <begin position="6"/>
        <end position="25"/>
    </location>
</feature>
<organism evidence="2 3">
    <name type="scientific">Sphingomonas oligophenolica</name>
    <dbReference type="NCBI Taxonomy" id="301154"/>
    <lineage>
        <taxon>Bacteria</taxon>
        <taxon>Pseudomonadati</taxon>
        <taxon>Pseudomonadota</taxon>
        <taxon>Alphaproteobacteria</taxon>
        <taxon>Sphingomonadales</taxon>
        <taxon>Sphingomonadaceae</taxon>
        <taxon>Sphingomonas</taxon>
    </lineage>
</organism>
<dbReference type="EMBL" id="RCZK01000025">
    <property type="protein sequence ID" value="TPG05512.1"/>
    <property type="molecule type" value="Genomic_DNA"/>
</dbReference>
<accession>A0A502BYE0</accession>
<keyword evidence="3" id="KW-1185">Reference proteome</keyword>
<feature type="transmembrane region" description="Helical" evidence="1">
    <location>
        <begin position="32"/>
        <end position="54"/>
    </location>
</feature>
<dbReference type="InterPro" id="IPR046027">
    <property type="entry name" value="DUF5985"/>
</dbReference>
<dbReference type="RefSeq" id="WP_140872814.1">
    <property type="nucleotide sequence ID" value="NZ_RCZK01000025.1"/>
</dbReference>
<comment type="caution">
    <text evidence="2">The sequence shown here is derived from an EMBL/GenBank/DDBJ whole genome shotgun (WGS) entry which is preliminary data.</text>
</comment>
<sequence length="85" mass="9630">MLIPFLIGATAFGFFAGSAFFLRFWTRTRDELFVSFAAAFFILGVQAVLTIPKIDVEDRAWVYLVRLAAFAIIIVAIIRKNRDRG</sequence>
<reference evidence="2 3" key="1">
    <citation type="journal article" date="2019" name="Environ. Microbiol.">
        <title>Species interactions and distinct microbial communities in high Arctic permafrost affected cryosols are associated with the CH4 and CO2 gas fluxes.</title>
        <authorList>
            <person name="Altshuler I."/>
            <person name="Hamel J."/>
            <person name="Turney S."/>
            <person name="Magnuson E."/>
            <person name="Levesque R."/>
            <person name="Greer C."/>
            <person name="Whyte L.G."/>
        </authorList>
    </citation>
    <scope>NUCLEOTIDE SEQUENCE [LARGE SCALE GENOMIC DNA]</scope>
    <source>
        <strain evidence="2 3">S5.1</strain>
    </source>
</reference>
<proteinExistence type="predicted"/>
<keyword evidence="1" id="KW-0812">Transmembrane</keyword>
<dbReference type="Proteomes" id="UP000318413">
    <property type="component" value="Unassembled WGS sequence"/>
</dbReference>
<dbReference type="OrthoDB" id="7433565at2"/>
<feature type="transmembrane region" description="Helical" evidence="1">
    <location>
        <begin position="60"/>
        <end position="78"/>
    </location>
</feature>
<evidence type="ECO:0000256" key="1">
    <source>
        <dbReference type="SAM" id="Phobius"/>
    </source>
</evidence>
<dbReference type="Pfam" id="PF19447">
    <property type="entry name" value="DUF5985"/>
    <property type="match status" value="1"/>
</dbReference>
<name>A0A502BYE0_9SPHN</name>